<dbReference type="Gene3D" id="3.40.50.300">
    <property type="entry name" value="P-loop containing nucleotide triphosphate hydrolases"/>
    <property type="match status" value="3"/>
</dbReference>
<dbReference type="SMART" id="SM00488">
    <property type="entry name" value="DEXDc2"/>
    <property type="match status" value="1"/>
</dbReference>
<dbReference type="InterPro" id="IPR006555">
    <property type="entry name" value="ATP-dep_Helicase_C"/>
</dbReference>
<dbReference type="InterPro" id="IPR045028">
    <property type="entry name" value="DinG/Rad3-like"/>
</dbReference>
<dbReference type="EMBL" id="CAADRA010006404">
    <property type="protein sequence ID" value="VFT95041.1"/>
    <property type="molecule type" value="Genomic_DNA"/>
</dbReference>
<keyword evidence="14" id="KW-0413">Isomerase</keyword>
<keyword evidence="4" id="KW-0004">4Fe-4S</keyword>
<keyword evidence="11" id="KW-0408">Iron</keyword>
<dbReference type="SMART" id="SM00491">
    <property type="entry name" value="HELICc2"/>
    <property type="match status" value="1"/>
</dbReference>
<dbReference type="SUPFAM" id="SSF52540">
    <property type="entry name" value="P-loop containing nucleoside triphosphate hydrolases"/>
    <property type="match status" value="2"/>
</dbReference>
<dbReference type="GO" id="GO:0051539">
    <property type="term" value="F:4 iron, 4 sulfur cluster binding"/>
    <property type="evidence" value="ECO:0007669"/>
    <property type="project" value="UniProtKB-KW"/>
</dbReference>
<keyword evidence="21" id="KW-1185">Reference proteome</keyword>
<evidence type="ECO:0000256" key="3">
    <source>
        <dbReference type="ARBA" id="ARBA00008792"/>
    </source>
</evidence>
<dbReference type="GO" id="GO:0003677">
    <property type="term" value="F:DNA binding"/>
    <property type="evidence" value="ECO:0007669"/>
    <property type="project" value="InterPro"/>
</dbReference>
<dbReference type="Proteomes" id="UP000332933">
    <property type="component" value="Unassembled WGS sequence"/>
</dbReference>
<dbReference type="AlphaFoldDB" id="A0A485LBG4"/>
<feature type="domain" description="Helicase ATP-binding" evidence="18">
    <location>
        <begin position="18"/>
        <end position="537"/>
    </location>
</feature>
<evidence type="ECO:0000259" key="18">
    <source>
        <dbReference type="PROSITE" id="PS51193"/>
    </source>
</evidence>
<evidence type="ECO:0000256" key="9">
    <source>
        <dbReference type="ARBA" id="ARBA00022806"/>
    </source>
</evidence>
<gene>
    <name evidence="20" type="primary">Aste57867_18305</name>
    <name evidence="19" type="ORF">As57867_018243</name>
    <name evidence="20" type="ORF">ASTE57867_18305</name>
</gene>
<evidence type="ECO:0000256" key="2">
    <source>
        <dbReference type="ARBA" id="ARBA00004123"/>
    </source>
</evidence>
<evidence type="ECO:0000313" key="20">
    <source>
        <dbReference type="EMBL" id="VFT95041.1"/>
    </source>
</evidence>
<dbReference type="PANTHER" id="PTHR11472">
    <property type="entry name" value="DNA REPAIR DEAD HELICASE RAD3/XP-D SUBFAMILY MEMBER"/>
    <property type="match status" value="1"/>
</dbReference>
<keyword evidence="12" id="KW-0411">Iron-sulfur</keyword>
<evidence type="ECO:0000256" key="1">
    <source>
        <dbReference type="ARBA" id="ARBA00001966"/>
    </source>
</evidence>
<name>A0A485LBG4_9STRA</name>
<keyword evidence="8" id="KW-0378">Hydrolase</keyword>
<evidence type="ECO:0000256" key="13">
    <source>
        <dbReference type="ARBA" id="ARBA00023204"/>
    </source>
</evidence>
<evidence type="ECO:0000256" key="6">
    <source>
        <dbReference type="ARBA" id="ARBA00022741"/>
    </source>
</evidence>
<dbReference type="InterPro" id="IPR014013">
    <property type="entry name" value="Helic_SF1/SF2_ATP-bd_DinG/Rad3"/>
</dbReference>
<dbReference type="Pfam" id="PF13307">
    <property type="entry name" value="Helicase_C_2"/>
    <property type="match status" value="1"/>
</dbReference>
<dbReference type="EMBL" id="VJMH01006383">
    <property type="protein sequence ID" value="KAF0690279.1"/>
    <property type="molecule type" value="Genomic_DNA"/>
</dbReference>
<comment type="cofactor">
    <cofactor evidence="1">
        <name>[4Fe-4S] cluster</name>
        <dbReference type="ChEBI" id="CHEBI:49883"/>
    </cofactor>
</comment>
<dbReference type="InterPro" id="IPR027417">
    <property type="entry name" value="P-loop_NTPase"/>
</dbReference>
<dbReference type="Pfam" id="PF06733">
    <property type="entry name" value="DEAD_2"/>
    <property type="match status" value="1"/>
</dbReference>
<evidence type="ECO:0000256" key="7">
    <source>
        <dbReference type="ARBA" id="ARBA00022763"/>
    </source>
</evidence>
<dbReference type="InterPro" id="IPR006554">
    <property type="entry name" value="Helicase-like_DEXD_c2"/>
</dbReference>
<keyword evidence="7" id="KW-0227">DNA damage</keyword>
<dbReference type="GO" id="GO:0005524">
    <property type="term" value="F:ATP binding"/>
    <property type="evidence" value="ECO:0007669"/>
    <property type="project" value="UniProtKB-KW"/>
</dbReference>
<evidence type="ECO:0000313" key="21">
    <source>
        <dbReference type="Proteomes" id="UP000332933"/>
    </source>
</evidence>
<accession>A0A485LBG4</accession>
<dbReference type="PROSITE" id="PS51193">
    <property type="entry name" value="HELICASE_ATP_BIND_2"/>
    <property type="match status" value="1"/>
</dbReference>
<feature type="region of interest" description="Disordered" evidence="17">
    <location>
        <begin position="145"/>
        <end position="165"/>
    </location>
</feature>
<dbReference type="OrthoDB" id="267079at2759"/>
<dbReference type="CDD" id="cd18788">
    <property type="entry name" value="SF2_C_XPD"/>
    <property type="match status" value="1"/>
</dbReference>
<dbReference type="InterPro" id="IPR002464">
    <property type="entry name" value="DNA/RNA_helicase_DEAH_CS"/>
</dbReference>
<evidence type="ECO:0000256" key="15">
    <source>
        <dbReference type="ARBA" id="ARBA00023242"/>
    </source>
</evidence>
<evidence type="ECO:0000256" key="11">
    <source>
        <dbReference type="ARBA" id="ARBA00023004"/>
    </source>
</evidence>
<reference evidence="19" key="2">
    <citation type="submission" date="2019-06" db="EMBL/GenBank/DDBJ databases">
        <title>Genomics analysis of Aphanomyces spp. identifies a new class of oomycete effector associated with host adaptation.</title>
        <authorList>
            <person name="Gaulin E."/>
        </authorList>
    </citation>
    <scope>NUCLEOTIDE SEQUENCE</scope>
    <source>
        <strain evidence="19">CBS 578.67</strain>
    </source>
</reference>
<dbReference type="GO" id="GO:1990918">
    <property type="term" value="P:double-strand break repair involved in meiotic recombination"/>
    <property type="evidence" value="ECO:0007669"/>
    <property type="project" value="TreeGrafter"/>
</dbReference>
<dbReference type="GO" id="GO:0046872">
    <property type="term" value="F:metal ion binding"/>
    <property type="evidence" value="ECO:0007669"/>
    <property type="project" value="UniProtKB-KW"/>
</dbReference>
<dbReference type="FunFam" id="3.40.50.300:FF:000731">
    <property type="entry name" value="Fanconi anemia group J protein homolog"/>
    <property type="match status" value="1"/>
</dbReference>
<feature type="compositionally biased region" description="Low complexity" evidence="17">
    <location>
        <begin position="310"/>
        <end position="324"/>
    </location>
</feature>
<keyword evidence="13" id="KW-0234">DNA repair</keyword>
<protein>
    <recommendedName>
        <fullName evidence="16">DNA 5'-3' helicase FANCJ</fullName>
    </recommendedName>
</protein>
<keyword evidence="9" id="KW-0347">Helicase</keyword>
<dbReference type="GO" id="GO:0003678">
    <property type="term" value="F:DNA helicase activity"/>
    <property type="evidence" value="ECO:0007669"/>
    <property type="project" value="InterPro"/>
</dbReference>
<evidence type="ECO:0000256" key="14">
    <source>
        <dbReference type="ARBA" id="ARBA00023235"/>
    </source>
</evidence>
<dbReference type="GO" id="GO:0016818">
    <property type="term" value="F:hydrolase activity, acting on acid anhydrides, in phosphorus-containing anhydrides"/>
    <property type="evidence" value="ECO:0007669"/>
    <property type="project" value="InterPro"/>
</dbReference>
<evidence type="ECO:0000256" key="16">
    <source>
        <dbReference type="ARBA" id="ARBA00082714"/>
    </source>
</evidence>
<dbReference type="GO" id="GO:0006289">
    <property type="term" value="P:nucleotide-excision repair"/>
    <property type="evidence" value="ECO:0007669"/>
    <property type="project" value="TreeGrafter"/>
</dbReference>
<proteinExistence type="inferred from homology"/>
<evidence type="ECO:0000256" key="5">
    <source>
        <dbReference type="ARBA" id="ARBA00022723"/>
    </source>
</evidence>
<sequence>MDLEYDVKAKNDFMIMGYTVEFPDGKKPFPAQFAVMNKVLQALKKEQNALLESPTGSGKTLALLSSAMAWQKKHADEILDNHRANIDAYVQRKLQREAVARAAANRGSPPPAATGDWIPARRHPEQNTYTFLDDATPKAELDAGLPTGVKAEGPRTQAFDDDDDDLVPISFSQLQRRRQHGDAASAPRVKTETHAVKDEHVGPRTLPASFAKHRFQQYEFNSPAAVASSAAPTRRHAHQPVFNFPQSTVVLDVKSETLVDLTSHTTLTNPIDLTTPASSIKPDPMDLTTPSSATKSEYIESPPEFNHSVPSTAPSTSTSAPSAARMKMDPEEEEPAPKKERIPQIYFCSRTHSQLAQVIQELKKCPFAARVKMTLLGAKKHYCVHPRVRDKDAGTLNDECADLLDARSCRFQNKVKSQNQLRLYAPHVWDIEDLVELGETHQECPYFFARAQQEVAEIVFCPYNYIVDPQIRSSCAINLAKSVVIFDEAHNIEDVCRDSASFELQYSQLEESIKAVANAIKASRGQGQKMNFAKLNHLIYGWKRWLDQVETTLKPAGYECNSRLWNGPDAVAVLSEYCKLTPDTIASYQSTFDSGFLFFQLLFDFMEYIVVITDENKEFDPSDETDDPNARKVKLGNTAKTTISGILSVADYLFRGNMKYANDYKLAAVKQRGFGRRSNEWEYKACVWCLHAGVAFADITSTSRSVILTSGTLSPMTSFAGELGTTFPITLEANHVINMQKQVWLGTIVQGPAMHRDFSATYANQQDLKYQDALGSLVFKCVNFFFSLNKMTLGLMFGPRSCQIVPGGLLVFLPSYRFMTLLQDRWASTGLLAQMKELKTVFVEPRGAGKDFDALLEEFKHAIHAARQPNAPKTGALFFAVFRGKVSEGIDFSNDNARAVIAVGIPFPNIKEQQIALKQTYQNERSVYDKACAPGRVWYEHQAFRALNQALGRCIRHRLDYGAILLVDSRYRAERYGNQLSKWTRGHCYEYEQCEEALESVTNFFTRVTLDPAYQVPLEAPKMSKGKDKATAATAAMKRSSAFKKAAASSGWKPKKPKTLYSFFPNANEGS</sequence>
<organism evidence="20 21">
    <name type="scientific">Aphanomyces stellatus</name>
    <dbReference type="NCBI Taxonomy" id="120398"/>
    <lineage>
        <taxon>Eukaryota</taxon>
        <taxon>Sar</taxon>
        <taxon>Stramenopiles</taxon>
        <taxon>Oomycota</taxon>
        <taxon>Saprolegniomycetes</taxon>
        <taxon>Saprolegniales</taxon>
        <taxon>Verrucalvaceae</taxon>
        <taxon>Aphanomyces</taxon>
    </lineage>
</organism>
<dbReference type="PROSITE" id="PS00690">
    <property type="entry name" value="DEAH_ATP_HELICASE"/>
    <property type="match status" value="1"/>
</dbReference>
<feature type="region of interest" description="Disordered" evidence="17">
    <location>
        <begin position="1046"/>
        <end position="1071"/>
    </location>
</feature>
<comment type="subcellular location">
    <subcellularLocation>
        <location evidence="2">Nucleus</location>
    </subcellularLocation>
</comment>
<evidence type="ECO:0000256" key="12">
    <source>
        <dbReference type="ARBA" id="ARBA00023014"/>
    </source>
</evidence>
<feature type="compositionally biased region" description="Polar residues" evidence="17">
    <location>
        <begin position="268"/>
        <end position="278"/>
    </location>
</feature>
<evidence type="ECO:0000256" key="10">
    <source>
        <dbReference type="ARBA" id="ARBA00022840"/>
    </source>
</evidence>
<keyword evidence="15" id="KW-0539">Nucleus</keyword>
<reference evidence="20 21" key="1">
    <citation type="submission" date="2019-03" db="EMBL/GenBank/DDBJ databases">
        <authorList>
            <person name="Gaulin E."/>
            <person name="Dumas B."/>
        </authorList>
    </citation>
    <scope>NUCLEOTIDE SEQUENCE [LARGE SCALE GENOMIC DNA]</scope>
    <source>
        <strain evidence="20">CBS 568.67</strain>
    </source>
</reference>
<evidence type="ECO:0000256" key="17">
    <source>
        <dbReference type="SAM" id="MobiDB-lite"/>
    </source>
</evidence>
<dbReference type="GO" id="GO:0005634">
    <property type="term" value="C:nucleus"/>
    <property type="evidence" value="ECO:0007669"/>
    <property type="project" value="UniProtKB-SubCell"/>
</dbReference>
<evidence type="ECO:0000256" key="8">
    <source>
        <dbReference type="ARBA" id="ARBA00022801"/>
    </source>
</evidence>
<keyword evidence="10" id="KW-0067">ATP-binding</keyword>
<evidence type="ECO:0000313" key="19">
    <source>
        <dbReference type="EMBL" id="KAF0690279.1"/>
    </source>
</evidence>
<dbReference type="PANTHER" id="PTHR11472:SF47">
    <property type="entry name" value="FANCONI ANEMIA GROUP J PROTEIN"/>
    <property type="match status" value="1"/>
</dbReference>
<evidence type="ECO:0000256" key="4">
    <source>
        <dbReference type="ARBA" id="ARBA00022485"/>
    </source>
</evidence>
<keyword evidence="6" id="KW-0547">Nucleotide-binding</keyword>
<keyword evidence="5" id="KW-0479">Metal-binding</keyword>
<dbReference type="InterPro" id="IPR013020">
    <property type="entry name" value="Rad3/Chl1-like"/>
</dbReference>
<comment type="similarity">
    <text evidence="3">Belongs to the DEAD box helicase family. DEAH subfamily.</text>
</comment>
<dbReference type="NCBIfam" id="TIGR00604">
    <property type="entry name" value="rad3"/>
    <property type="match status" value="1"/>
</dbReference>
<dbReference type="InterPro" id="IPR010614">
    <property type="entry name" value="RAD3-like_helicase_DEAD"/>
</dbReference>
<feature type="region of interest" description="Disordered" evidence="17">
    <location>
        <begin position="268"/>
        <end position="341"/>
    </location>
</feature>